<comment type="caution">
    <text evidence="1">The sequence shown here is derived from an EMBL/GenBank/DDBJ whole genome shotgun (WGS) entry which is preliminary data.</text>
</comment>
<sequence>MQKACCAPGANKIDIRMVRAADLSTMILTRFYRVCLLKHWMPTQWKQFDRDKERLAYWRFIEGESVFPWKRRKAYSQLLVHLSTILSRRLQFKRQDALTAIS</sequence>
<proteinExistence type="predicted"/>
<keyword evidence="2" id="KW-1185">Reference proteome</keyword>
<organism evidence="1 2">
    <name type="scientific">Trichinella britovi</name>
    <name type="common">Parasitic roundworm</name>
    <dbReference type="NCBI Taxonomy" id="45882"/>
    <lineage>
        <taxon>Eukaryota</taxon>
        <taxon>Metazoa</taxon>
        <taxon>Ecdysozoa</taxon>
        <taxon>Nematoda</taxon>
        <taxon>Enoplea</taxon>
        <taxon>Dorylaimia</taxon>
        <taxon>Trichinellida</taxon>
        <taxon>Trichinellidae</taxon>
        <taxon>Trichinella</taxon>
    </lineage>
</organism>
<dbReference type="AlphaFoldDB" id="A0A0V1CPJ6"/>
<evidence type="ECO:0000313" key="2">
    <source>
        <dbReference type="Proteomes" id="UP000054653"/>
    </source>
</evidence>
<dbReference type="Proteomes" id="UP000054653">
    <property type="component" value="Unassembled WGS sequence"/>
</dbReference>
<dbReference type="EMBL" id="JYDI01000131">
    <property type="protein sequence ID" value="KRY51217.1"/>
    <property type="molecule type" value="Genomic_DNA"/>
</dbReference>
<name>A0A0V1CPJ6_TRIBR</name>
<evidence type="ECO:0000313" key="1">
    <source>
        <dbReference type="EMBL" id="KRY51217.1"/>
    </source>
</evidence>
<gene>
    <name evidence="1" type="ORF">T03_972</name>
</gene>
<reference evidence="1 2" key="1">
    <citation type="submission" date="2015-01" db="EMBL/GenBank/DDBJ databases">
        <title>Evolution of Trichinella species and genotypes.</title>
        <authorList>
            <person name="Korhonen P.K."/>
            <person name="Edoardo P."/>
            <person name="Giuseppe L.R."/>
            <person name="Gasser R.B."/>
        </authorList>
    </citation>
    <scope>NUCLEOTIDE SEQUENCE [LARGE SCALE GENOMIC DNA]</scope>
    <source>
        <strain evidence="1">ISS120</strain>
    </source>
</reference>
<accession>A0A0V1CPJ6</accession>
<protein>
    <submittedName>
        <fullName evidence="1">Uncharacterized protein</fullName>
    </submittedName>
</protein>